<comment type="caution">
    <text evidence="2">The sequence shown here is derived from an EMBL/GenBank/DDBJ whole genome shotgun (WGS) entry which is preliminary data.</text>
</comment>
<sequence length="145" mass="15852">MKKEILIAIIIGFILGLVITFGIWTANKSLQENSKTQKTEVSETQPVVTEISPEEGQIPLIISSPENNALVNQEKIEIIGQTTAQATVIILYEEGEEVFQADEKGEFSQEITLVGGANEIKITAFDAEGNEANKNLNLVYSSVEI</sequence>
<dbReference type="EMBL" id="PEXA01000068">
    <property type="protein sequence ID" value="PIU32986.1"/>
    <property type="molecule type" value="Genomic_DNA"/>
</dbReference>
<evidence type="ECO:0000313" key="2">
    <source>
        <dbReference type="EMBL" id="PIU32986.1"/>
    </source>
</evidence>
<evidence type="ECO:0008006" key="4">
    <source>
        <dbReference type="Google" id="ProtNLM"/>
    </source>
</evidence>
<keyword evidence="1" id="KW-0812">Transmembrane</keyword>
<evidence type="ECO:0000313" key="3">
    <source>
        <dbReference type="Proteomes" id="UP000229559"/>
    </source>
</evidence>
<dbReference type="InterPro" id="IPR013783">
    <property type="entry name" value="Ig-like_fold"/>
</dbReference>
<keyword evidence="1" id="KW-1133">Transmembrane helix</keyword>
<organism evidence="2 3">
    <name type="scientific">Candidatus Shapirobacteria bacterium CG07_land_8_20_14_0_80_39_12</name>
    <dbReference type="NCBI Taxonomy" id="1974480"/>
    <lineage>
        <taxon>Bacteria</taxon>
        <taxon>Candidatus Shapironibacteriota</taxon>
    </lineage>
</organism>
<proteinExistence type="predicted"/>
<protein>
    <recommendedName>
        <fullName evidence="4">Bacterial Ig domain-containing protein</fullName>
    </recommendedName>
</protein>
<accession>A0A2M6YPC5</accession>
<keyword evidence="1" id="KW-0472">Membrane</keyword>
<dbReference type="Gene3D" id="2.60.40.10">
    <property type="entry name" value="Immunoglobulins"/>
    <property type="match status" value="1"/>
</dbReference>
<dbReference type="AlphaFoldDB" id="A0A2M6YPC5"/>
<gene>
    <name evidence="2" type="ORF">COT04_02580</name>
</gene>
<feature type="transmembrane region" description="Helical" evidence="1">
    <location>
        <begin position="6"/>
        <end position="26"/>
    </location>
</feature>
<dbReference type="Pfam" id="PF09136">
    <property type="entry name" value="Glucodextran_B"/>
    <property type="match status" value="1"/>
</dbReference>
<dbReference type="Proteomes" id="UP000229559">
    <property type="component" value="Unassembled WGS sequence"/>
</dbReference>
<evidence type="ECO:0000256" key="1">
    <source>
        <dbReference type="SAM" id="Phobius"/>
    </source>
</evidence>
<name>A0A2M6YPC5_9BACT</name>
<reference evidence="3" key="1">
    <citation type="submission" date="2017-09" db="EMBL/GenBank/DDBJ databases">
        <title>Depth-based differentiation of microbial function through sediment-hosted aquifers and enrichment of novel symbionts in the deep terrestrial subsurface.</title>
        <authorList>
            <person name="Probst A.J."/>
            <person name="Ladd B."/>
            <person name="Jarett J.K."/>
            <person name="Geller-Mcgrath D.E."/>
            <person name="Sieber C.M.K."/>
            <person name="Emerson J.B."/>
            <person name="Anantharaman K."/>
            <person name="Thomas B.C."/>
            <person name="Malmstrom R."/>
            <person name="Stieglmeier M."/>
            <person name="Klingl A."/>
            <person name="Woyke T."/>
            <person name="Ryan C.M."/>
            <person name="Banfield J.F."/>
        </authorList>
    </citation>
    <scope>NUCLEOTIDE SEQUENCE [LARGE SCALE GENOMIC DNA]</scope>
</reference>